<feature type="binding site" evidence="2">
    <location>
        <position position="367"/>
    </location>
    <ligand>
        <name>Zn(2+)</name>
        <dbReference type="ChEBI" id="CHEBI:29105"/>
        <note>catalytic</note>
    </ligand>
</feature>
<evidence type="ECO:0000313" key="5">
    <source>
        <dbReference type="EMBL" id="ATA91544.1"/>
    </source>
</evidence>
<proteinExistence type="predicted"/>
<organism evidence="5 6">
    <name type="scientific">Capnocytophaga canimorsus</name>
    <dbReference type="NCBI Taxonomy" id="28188"/>
    <lineage>
        <taxon>Bacteria</taxon>
        <taxon>Pseudomonadati</taxon>
        <taxon>Bacteroidota</taxon>
        <taxon>Flavobacteriia</taxon>
        <taxon>Flavobacteriales</taxon>
        <taxon>Flavobacteriaceae</taxon>
        <taxon>Capnocytophaga</taxon>
    </lineage>
</organism>
<feature type="signal peptide" evidence="3">
    <location>
        <begin position="1"/>
        <end position="21"/>
    </location>
</feature>
<dbReference type="Pfam" id="PF01433">
    <property type="entry name" value="Peptidase_M1"/>
    <property type="match status" value="1"/>
</dbReference>
<reference evidence="6" key="1">
    <citation type="submission" date="2017-06" db="EMBL/GenBank/DDBJ databases">
        <title>Capnocytophaga spp. assemblies.</title>
        <authorList>
            <person name="Gulvik C.A."/>
        </authorList>
    </citation>
    <scope>NUCLEOTIDE SEQUENCE [LARGE SCALE GENOMIC DNA]</scope>
    <source>
        <strain evidence="6">H5594</strain>
    </source>
</reference>
<gene>
    <name evidence="5" type="ORF">CGC56_04790</name>
</gene>
<evidence type="ECO:0000256" key="3">
    <source>
        <dbReference type="SAM" id="SignalP"/>
    </source>
</evidence>
<dbReference type="SUPFAM" id="SSF55486">
    <property type="entry name" value="Metalloproteases ('zincins'), catalytic domain"/>
    <property type="match status" value="1"/>
</dbReference>
<keyword evidence="2" id="KW-0479">Metal-binding</keyword>
<dbReference type="PANTHER" id="PTHR45726">
    <property type="entry name" value="LEUKOTRIENE A-4 HYDROLASE"/>
    <property type="match status" value="1"/>
</dbReference>
<comment type="cofactor">
    <cofactor evidence="2">
        <name>Zn(2+)</name>
        <dbReference type="ChEBI" id="CHEBI:29105"/>
    </cofactor>
    <text evidence="2">Binds 1 zinc ion per subunit.</text>
</comment>
<dbReference type="CDD" id="cd09604">
    <property type="entry name" value="M1_APN_like"/>
    <property type="match status" value="1"/>
</dbReference>
<feature type="domain" description="Peptidase M1 membrane alanine aminopeptidase" evidence="4">
    <location>
        <begin position="354"/>
        <end position="506"/>
    </location>
</feature>
<dbReference type="PANTHER" id="PTHR45726:SF3">
    <property type="entry name" value="LEUKOTRIENE A-4 HYDROLASE"/>
    <property type="match status" value="1"/>
</dbReference>
<feature type="binding site" evidence="2">
    <location>
        <position position="363"/>
    </location>
    <ligand>
        <name>Zn(2+)</name>
        <dbReference type="ChEBI" id="CHEBI:29105"/>
        <note>catalytic</note>
    </ligand>
</feature>
<keyword evidence="2" id="KW-0862">Zinc</keyword>
<dbReference type="GO" id="GO:0008237">
    <property type="term" value="F:metallopeptidase activity"/>
    <property type="evidence" value="ECO:0007669"/>
    <property type="project" value="InterPro"/>
</dbReference>
<dbReference type="InterPro" id="IPR027268">
    <property type="entry name" value="Peptidase_M4/M1_CTD_sf"/>
</dbReference>
<feature type="active site" description="Proton donor" evidence="1">
    <location>
        <position position="447"/>
    </location>
</feature>
<dbReference type="EMBL" id="CP022388">
    <property type="protein sequence ID" value="ATA91544.1"/>
    <property type="molecule type" value="Genomic_DNA"/>
</dbReference>
<dbReference type="AlphaFoldDB" id="A0A250G2H2"/>
<dbReference type="InterPro" id="IPR034015">
    <property type="entry name" value="M1_LTA4H"/>
</dbReference>
<sequence length="623" mass="71979">MRNMKSAILWLFFLVVHASFSQNVSYWQQQADYVMEIDVNVKKYQYKGKQKLTYTNNSPDTLKVVFYHLYYNAFQPGSEMDARLQTIADPDRRMTNNIGSKESPKYESRIAKLTPSEVGYIKIKTLQQDGISVKHQTEGTILKVTLNQPILPKTSTVFEMEYEAQIPVMIRRTGRNSQDAVALSMAQWYPKIAAYDYRGWHPNEYIGREFYGVWGNFDVKITIDKNYILGATGYLQNANEIGFGYQDEGVKVTAQKGKTKTWHFLAPKVHDFTWAADPHFKHDKIKLADDKTFHFLYKSHESNWKKMQPELVKTFAYFNKIVGEYPWKQYSFIQGGDGGMEYAMCTLVAGGEHYNSLLGTSIHELAHAWFQHLLATDEASYAWMDEGFTSFIEDLAMHTVVYPDSQKNLFQGAYRSYFSLVNSGLEEPATTHADRYHRNFPYSVMAYSKGLLFLTQIGYIIGESNLMKTLQQFYTDFAFKNPHPIDFIRTAEKVSGLQLGWFLNEFIETTHNADYAIDKVVANGNKTQITLKRIGRLPLPIDLFVIGKDASKTYCYIPLRMQFGEKENPYKNYPQKTFPAWGWAHPTYTFEVEMPLKDIQTIVIDPNNVTVDINKKNNVFENN</sequence>
<protein>
    <submittedName>
        <fullName evidence="5">Peptidase M1</fullName>
    </submittedName>
</protein>
<evidence type="ECO:0000256" key="1">
    <source>
        <dbReference type="PIRSR" id="PIRSR634015-1"/>
    </source>
</evidence>
<accession>A0A250G2H2</accession>
<dbReference type="Proteomes" id="UP000243136">
    <property type="component" value="Chromosome"/>
</dbReference>
<feature type="binding site" evidence="2">
    <location>
        <position position="386"/>
    </location>
    <ligand>
        <name>Zn(2+)</name>
        <dbReference type="ChEBI" id="CHEBI:29105"/>
        <note>catalytic</note>
    </ligand>
</feature>
<dbReference type="InterPro" id="IPR014782">
    <property type="entry name" value="Peptidase_M1_dom"/>
</dbReference>
<dbReference type="Gene3D" id="1.10.390.10">
    <property type="entry name" value="Neutral Protease Domain 2"/>
    <property type="match status" value="1"/>
</dbReference>
<feature type="chain" id="PRO_5012219494" evidence="3">
    <location>
        <begin position="22"/>
        <end position="623"/>
    </location>
</feature>
<keyword evidence="3" id="KW-0732">Signal</keyword>
<feature type="active site" description="Proton acceptor" evidence="1">
    <location>
        <position position="364"/>
    </location>
</feature>
<evidence type="ECO:0000256" key="2">
    <source>
        <dbReference type="PIRSR" id="PIRSR634015-3"/>
    </source>
</evidence>
<name>A0A250G2H2_9FLAO</name>
<evidence type="ECO:0000259" key="4">
    <source>
        <dbReference type="Pfam" id="PF01433"/>
    </source>
</evidence>
<dbReference type="RefSeq" id="WP_095917025.1">
    <property type="nucleotide sequence ID" value="NZ_CP022388.1"/>
</dbReference>
<evidence type="ECO:0000313" key="6">
    <source>
        <dbReference type="Proteomes" id="UP000243136"/>
    </source>
</evidence>
<dbReference type="GO" id="GO:0008270">
    <property type="term" value="F:zinc ion binding"/>
    <property type="evidence" value="ECO:0007669"/>
    <property type="project" value="InterPro"/>
</dbReference>